<reference evidence="1" key="1">
    <citation type="submission" date="2020-11" db="EMBL/GenBank/DDBJ databases">
        <title>Complete genome sequence of a novel pathogenic Methylobacterium strain isolated from rice in Vietnam.</title>
        <authorList>
            <person name="Lai K."/>
            <person name="Okazaki S."/>
            <person name="Higashi K."/>
            <person name="Mori H."/>
            <person name="Toyoda A."/>
            <person name="Kurokawa K."/>
        </authorList>
    </citation>
    <scope>NUCLEOTIDE SEQUENCE</scope>
    <source>
        <strain evidence="1">VL1</strain>
    </source>
</reference>
<dbReference type="KEGG" id="mind:mvi_20640"/>
<evidence type="ECO:0000313" key="2">
    <source>
        <dbReference type="Proteomes" id="UP000663508"/>
    </source>
</evidence>
<dbReference type="EMBL" id="AP024145">
    <property type="protein sequence ID" value="BCM83603.1"/>
    <property type="molecule type" value="Genomic_DNA"/>
</dbReference>
<protein>
    <submittedName>
        <fullName evidence="1">Uncharacterized protein</fullName>
    </submittedName>
</protein>
<organism evidence="1 2">
    <name type="scientific">Methylobacterium indicum</name>
    <dbReference type="NCBI Taxonomy" id="1775910"/>
    <lineage>
        <taxon>Bacteria</taxon>
        <taxon>Pseudomonadati</taxon>
        <taxon>Pseudomonadota</taxon>
        <taxon>Alphaproteobacteria</taxon>
        <taxon>Hyphomicrobiales</taxon>
        <taxon>Methylobacteriaceae</taxon>
        <taxon>Methylobacterium</taxon>
    </lineage>
</organism>
<proteinExistence type="predicted"/>
<evidence type="ECO:0000313" key="1">
    <source>
        <dbReference type="EMBL" id="BCM83603.1"/>
    </source>
</evidence>
<dbReference type="AlphaFoldDB" id="A0A8H8WSE6"/>
<sequence length="456" mass="47620">MHVLQSLMTNPRRSRLQPAIGSYTTKFDAYDVNHDAARGRLEFIRRGAGAPGLVSSGRLAAVETFASNRYTTRRYRVTNRGITGSPVDTYVRPATPSGFTVGESLPGGDMAFYRSPARGVLGLRFANGLTGALGSEIQIPQGGAGRAAEYLLDGDHVVTLPAVVAADPVRTAFVTDNTGRSYDTFTAGDNAGTAVAHIASSEGLVAPLANIPFQLTGGTTLARAFNLSVGQPISNQWLPGVAHLPGALRVAVYGSTVEVVDDGPNGLSDKSAGGPPSPLGYRTVRIARTDFVGVLNIQGGSVGLEIHAIAVNRRTYDYIAFLDGDPTRYTNRVAPADSGFHSTGVSFDVARPAAGLSPLALTRTGLFSARTGGGYAWSDGNVVQARTLPFTLNQSTIFGLHGLDALVARASSSGTGYISLDRGASWSTVTFYENQTVGGALAVVNVPPSPLEPLLP</sequence>
<gene>
    <name evidence="1" type="ORF">mvi_20640</name>
</gene>
<dbReference type="Proteomes" id="UP000663508">
    <property type="component" value="Chromosome"/>
</dbReference>
<accession>A0A8H8WSE6</accession>
<name>A0A8H8WSE6_9HYPH</name>